<dbReference type="STRING" id="4795.A0A225W2B3"/>
<accession>A0A225W2B3</accession>
<feature type="region of interest" description="Disordered" evidence="1">
    <location>
        <begin position="219"/>
        <end position="266"/>
    </location>
</feature>
<dbReference type="Proteomes" id="UP000198211">
    <property type="component" value="Unassembled WGS sequence"/>
</dbReference>
<name>A0A225W2B3_9STRA</name>
<dbReference type="AlphaFoldDB" id="A0A225W2B3"/>
<feature type="compositionally biased region" description="Basic and acidic residues" evidence="1">
    <location>
        <begin position="71"/>
        <end position="82"/>
    </location>
</feature>
<keyword evidence="3" id="KW-1185">Reference proteome</keyword>
<feature type="compositionally biased region" description="Basic residues" evidence="1">
    <location>
        <begin position="1"/>
        <end position="11"/>
    </location>
</feature>
<dbReference type="EMBL" id="NBNE01002057">
    <property type="protein sequence ID" value="OWZ11682.1"/>
    <property type="molecule type" value="Genomic_DNA"/>
</dbReference>
<evidence type="ECO:0000313" key="2">
    <source>
        <dbReference type="EMBL" id="OWZ11682.1"/>
    </source>
</evidence>
<gene>
    <name evidence="2" type="ORF">PHMEG_00015264</name>
</gene>
<evidence type="ECO:0000313" key="3">
    <source>
        <dbReference type="Proteomes" id="UP000198211"/>
    </source>
</evidence>
<protein>
    <submittedName>
        <fullName evidence="2">Uncharacterized protein</fullName>
    </submittedName>
</protein>
<feature type="compositionally biased region" description="Basic and acidic residues" evidence="1">
    <location>
        <begin position="34"/>
        <end position="55"/>
    </location>
</feature>
<comment type="caution">
    <text evidence="2">The sequence shown here is derived from an EMBL/GenBank/DDBJ whole genome shotgun (WGS) entry which is preliminary data.</text>
</comment>
<feature type="region of interest" description="Disordered" evidence="1">
    <location>
        <begin position="1"/>
        <end position="95"/>
    </location>
</feature>
<evidence type="ECO:0000256" key="1">
    <source>
        <dbReference type="SAM" id="MobiDB-lite"/>
    </source>
</evidence>
<proteinExistence type="predicted"/>
<reference evidence="3" key="1">
    <citation type="submission" date="2017-03" db="EMBL/GenBank/DDBJ databases">
        <title>Phytopthora megakarya and P. palmivora, two closely related causual agents of cacao black pod achieved similar genome size and gene model numbers by different mechanisms.</title>
        <authorList>
            <person name="Ali S."/>
            <person name="Shao J."/>
            <person name="Larry D.J."/>
            <person name="Kronmiller B."/>
            <person name="Shen D."/>
            <person name="Strem M.D."/>
            <person name="Melnick R.L."/>
            <person name="Guiltinan M.J."/>
            <person name="Tyler B.M."/>
            <person name="Meinhardt L.W."/>
            <person name="Bailey B.A."/>
        </authorList>
    </citation>
    <scope>NUCLEOTIDE SEQUENCE [LARGE SCALE GENOMIC DNA]</scope>
    <source>
        <strain evidence="3">zdho120</strain>
    </source>
</reference>
<sequence length="299" mass="32697">MEPLTGKRRRPASGLPPLHSLRTETNKSCKKRRFESSTEEKQSELRRPEPVEKKATFTANRQRRVSPETQAEEKQSKDRRVEQGTSPSPGLPTSDCGEDLVAACANLDNDKDAVLQVVTHAVSEAVATKVTDARTDVADVAEVVATTEALMSAVESTAQATGTVVEEEVVDEVVVDAEEVSESLKAASCCNADIVTVCAVLDYDVSCCQDAQHIDMERTTQRTSVQVTPPPSTRMLDRKNPPPPPKRPKRQRNYGGSVDAQTPPSSRRVYRSLGIEFALAVQATRAALATYSRQSNYNR</sequence>
<organism evidence="2 3">
    <name type="scientific">Phytophthora megakarya</name>
    <dbReference type="NCBI Taxonomy" id="4795"/>
    <lineage>
        <taxon>Eukaryota</taxon>
        <taxon>Sar</taxon>
        <taxon>Stramenopiles</taxon>
        <taxon>Oomycota</taxon>
        <taxon>Peronosporomycetes</taxon>
        <taxon>Peronosporales</taxon>
        <taxon>Peronosporaceae</taxon>
        <taxon>Phytophthora</taxon>
    </lineage>
</organism>